<name>A0A7M7N1M4_STRPU</name>
<dbReference type="InParanoid" id="A0A7M7N1M4"/>
<dbReference type="InterPro" id="IPR036397">
    <property type="entry name" value="RNaseH_sf"/>
</dbReference>
<organism evidence="5 6">
    <name type="scientific">Strongylocentrotus purpuratus</name>
    <name type="common">Purple sea urchin</name>
    <dbReference type="NCBI Taxonomy" id="7668"/>
    <lineage>
        <taxon>Eukaryota</taxon>
        <taxon>Metazoa</taxon>
        <taxon>Echinodermata</taxon>
        <taxon>Eleutherozoa</taxon>
        <taxon>Echinozoa</taxon>
        <taxon>Echinoidea</taxon>
        <taxon>Euechinoidea</taxon>
        <taxon>Echinacea</taxon>
        <taxon>Camarodonta</taxon>
        <taxon>Echinidea</taxon>
        <taxon>Strongylocentrotidae</taxon>
        <taxon>Strongylocentrotus</taxon>
    </lineage>
</organism>
<dbReference type="SUPFAM" id="SSF50630">
    <property type="entry name" value="Acid proteases"/>
    <property type="match status" value="1"/>
</dbReference>
<dbReference type="OMA" id="WICKSSE"/>
<sequence>MERPKLPKFSGDVREFATFRSDFHHLIDTRYSKRDAVTILRTCLQGKPLDMIRGVGNDYDAAWAYLNSVFGDRRFIADAIIYDVNSFRDLRDGEDSRFCDLVHLLRRSFNTLKEVGCPQDIDNSQTLALIERKMTLEDRKVWFRHVESADKDVSLQHLLDWMETEMMTRMRATAPLRSATSSSRQKSTVHHVSAEDSKQRNDSNQYTQYKCWICKSSEHWVDHCKKVLSKSQTERFQLMRDNHACFSCLKKAGREHNMRTCKRRKRCSKEINGEQCSSFHHPLLHREVQTRSEIVASVAGKSALLPVVMVKVLGPNQKSSTVNCLLDSGAQISLVKQSMAEDMGLVGKPITINITKIGGHVEEVQTKLYRMRLQSLKGKQAYGVSALGLECINDNVAEVRVDELARTFHLKKDLLHRGFGSIDVLVGTDHAKLHKGETRERGNMLARHSPLGWVVFGATSKQQPTKSTVMNVMLANSVDFNDFWTTEPIEVCHDPVQCHPSGISRQEAEVNVADDLTQDLSEDEFDGRWQHGPDFLCQPKSEWPEEPKLEGKVPEVESERGKEEQSVLIVTNKEDVIDCKRFFSWRKLIGVTLYVLKFVRKLRSKCRKEIDVGDNDNIGTLTPDELEKGEAVLIQSAKKSLKGRDNMGELKALSAHTDGTGITRVGGRVDRAEMSFGREHPDLLPFKHDKFTRHVHNSSGHTGVAASTAKARRRYRILKGHRLAKTVKFRCAVCGAFDHKAESQEMTELPRERLAPHTPPVLFTCLHLEFATECSAMEFVQVLRQIFALRGKQSQIWSDNSTQFVGAQRVLKEFCTVKGTKWTFIAPHHNGCAESLVKSCKSALKRAIGEQILTPFDLYTCLIEVANPDNQPPIGRIPTDPDDGSYLSPNDMLLGCASSDVAQEPFRETKNPRHRVELIQRIADAFWQRLRRDVLPLLTPRWKWNIDRRNFCVDDIVFDG</sequence>
<evidence type="ECO:0000256" key="4">
    <source>
        <dbReference type="SAM" id="MobiDB-lite"/>
    </source>
</evidence>
<dbReference type="RefSeq" id="XP_030829745.1">
    <property type="nucleotide sequence ID" value="XM_030973885.1"/>
</dbReference>
<keyword evidence="1" id="KW-0808">Transferase</keyword>
<keyword evidence="6" id="KW-1185">Reference proteome</keyword>
<keyword evidence="2" id="KW-0548">Nucleotidyltransferase</keyword>
<evidence type="ECO:0000256" key="3">
    <source>
        <dbReference type="ARBA" id="ARBA00022918"/>
    </source>
</evidence>
<evidence type="ECO:0000313" key="6">
    <source>
        <dbReference type="Proteomes" id="UP000007110"/>
    </source>
</evidence>
<dbReference type="Proteomes" id="UP000007110">
    <property type="component" value="Unassembled WGS sequence"/>
</dbReference>
<dbReference type="KEGG" id="spu:100891320"/>
<proteinExistence type="predicted"/>
<dbReference type="InterPro" id="IPR001969">
    <property type="entry name" value="Aspartic_peptidase_AS"/>
</dbReference>
<dbReference type="GO" id="GO:0004190">
    <property type="term" value="F:aspartic-type endopeptidase activity"/>
    <property type="evidence" value="ECO:0007669"/>
    <property type="project" value="InterPro"/>
</dbReference>
<accession>A0A7M7N1M4</accession>
<evidence type="ECO:0000256" key="1">
    <source>
        <dbReference type="ARBA" id="ARBA00022679"/>
    </source>
</evidence>
<feature type="region of interest" description="Disordered" evidence="4">
    <location>
        <begin position="174"/>
        <end position="199"/>
    </location>
</feature>
<reference evidence="5" key="2">
    <citation type="submission" date="2021-01" db="UniProtKB">
        <authorList>
            <consortium name="EnsemblMetazoa"/>
        </authorList>
    </citation>
    <scope>IDENTIFICATION</scope>
</reference>
<dbReference type="InterPro" id="IPR021109">
    <property type="entry name" value="Peptidase_aspartic_dom_sf"/>
</dbReference>
<dbReference type="GO" id="GO:0006508">
    <property type="term" value="P:proteolysis"/>
    <property type="evidence" value="ECO:0007669"/>
    <property type="project" value="InterPro"/>
</dbReference>
<dbReference type="OrthoDB" id="8958038at2759"/>
<dbReference type="PANTHER" id="PTHR47331">
    <property type="entry name" value="PHD-TYPE DOMAIN-CONTAINING PROTEIN"/>
    <property type="match status" value="1"/>
</dbReference>
<dbReference type="PROSITE" id="PS00141">
    <property type="entry name" value="ASP_PROTEASE"/>
    <property type="match status" value="1"/>
</dbReference>
<protein>
    <submittedName>
        <fullName evidence="5">Uncharacterized protein</fullName>
    </submittedName>
</protein>
<dbReference type="EnsemblMetazoa" id="XM_030973885">
    <property type="protein sequence ID" value="XP_030829745"/>
    <property type="gene ID" value="LOC100891320"/>
</dbReference>
<dbReference type="Pfam" id="PF03564">
    <property type="entry name" value="DUF1759"/>
    <property type="match status" value="1"/>
</dbReference>
<dbReference type="SUPFAM" id="SSF53098">
    <property type="entry name" value="Ribonuclease H-like"/>
    <property type="match status" value="1"/>
</dbReference>
<evidence type="ECO:0000313" key="5">
    <source>
        <dbReference type="EnsemblMetazoa" id="XP_030829745"/>
    </source>
</evidence>
<dbReference type="Gene3D" id="3.30.420.10">
    <property type="entry name" value="Ribonuclease H-like superfamily/Ribonuclease H"/>
    <property type="match status" value="1"/>
</dbReference>
<reference evidence="6" key="1">
    <citation type="submission" date="2015-02" db="EMBL/GenBank/DDBJ databases">
        <title>Genome sequencing for Strongylocentrotus purpuratus.</title>
        <authorList>
            <person name="Murali S."/>
            <person name="Liu Y."/>
            <person name="Vee V."/>
            <person name="English A."/>
            <person name="Wang M."/>
            <person name="Skinner E."/>
            <person name="Han Y."/>
            <person name="Muzny D.M."/>
            <person name="Worley K.C."/>
            <person name="Gibbs R.A."/>
        </authorList>
    </citation>
    <scope>NUCLEOTIDE SEQUENCE</scope>
</reference>
<dbReference type="InterPro" id="IPR005312">
    <property type="entry name" value="DUF1759"/>
</dbReference>
<dbReference type="GO" id="GO:0003676">
    <property type="term" value="F:nucleic acid binding"/>
    <property type="evidence" value="ECO:0007669"/>
    <property type="project" value="InterPro"/>
</dbReference>
<dbReference type="InterPro" id="IPR012337">
    <property type="entry name" value="RNaseH-like_sf"/>
</dbReference>
<evidence type="ECO:0000256" key="2">
    <source>
        <dbReference type="ARBA" id="ARBA00022695"/>
    </source>
</evidence>
<dbReference type="GO" id="GO:0003964">
    <property type="term" value="F:RNA-directed DNA polymerase activity"/>
    <property type="evidence" value="ECO:0007669"/>
    <property type="project" value="UniProtKB-KW"/>
</dbReference>
<keyword evidence="3" id="KW-0695">RNA-directed DNA polymerase</keyword>
<dbReference type="AlphaFoldDB" id="A0A7M7N1M4"/>
<dbReference type="GeneID" id="100891320"/>